<protein>
    <submittedName>
        <fullName evidence="3">Putative eka-like protein</fullName>
    </submittedName>
</protein>
<comment type="caution">
    <text evidence="3">The sequence shown here is derived from an EMBL/GenBank/DDBJ whole genome shotgun (WGS) entry which is preliminary data.</text>
</comment>
<dbReference type="AlphaFoldDB" id="A0A0B1NWT9"/>
<dbReference type="HOGENOM" id="CLU_018153_3_3_1"/>
<evidence type="ECO:0000256" key="2">
    <source>
        <dbReference type="SAM" id="SignalP"/>
    </source>
</evidence>
<evidence type="ECO:0000313" key="3">
    <source>
        <dbReference type="EMBL" id="KHJ30438.1"/>
    </source>
</evidence>
<reference evidence="3 4" key="1">
    <citation type="journal article" date="2014" name="BMC Genomics">
        <title>Adaptive genomic structural variation in the grape powdery mildew pathogen, Erysiphe necator.</title>
        <authorList>
            <person name="Jones L."/>
            <person name="Riaz S."/>
            <person name="Morales-Cruz A."/>
            <person name="Amrine K.C."/>
            <person name="McGuire B."/>
            <person name="Gubler W.D."/>
            <person name="Walker M.A."/>
            <person name="Cantu D."/>
        </authorList>
    </citation>
    <scope>NUCLEOTIDE SEQUENCE [LARGE SCALE GENOMIC DNA]</scope>
    <source>
        <strain evidence="4">c</strain>
    </source>
</reference>
<keyword evidence="4" id="KW-1185">Reference proteome</keyword>
<accession>A0A0B1NWT9</accession>
<proteinExistence type="predicted"/>
<feature type="region of interest" description="Disordered" evidence="1">
    <location>
        <begin position="55"/>
        <end position="79"/>
    </location>
</feature>
<feature type="compositionally biased region" description="Polar residues" evidence="1">
    <location>
        <begin position="68"/>
        <end position="77"/>
    </location>
</feature>
<evidence type="ECO:0000256" key="1">
    <source>
        <dbReference type="SAM" id="MobiDB-lite"/>
    </source>
</evidence>
<name>A0A0B1NWT9_UNCNE</name>
<organism evidence="3 4">
    <name type="scientific">Uncinula necator</name>
    <name type="common">Grape powdery mildew</name>
    <dbReference type="NCBI Taxonomy" id="52586"/>
    <lineage>
        <taxon>Eukaryota</taxon>
        <taxon>Fungi</taxon>
        <taxon>Dikarya</taxon>
        <taxon>Ascomycota</taxon>
        <taxon>Pezizomycotina</taxon>
        <taxon>Leotiomycetes</taxon>
        <taxon>Erysiphales</taxon>
        <taxon>Erysiphaceae</taxon>
        <taxon>Erysiphe</taxon>
    </lineage>
</organism>
<keyword evidence="2" id="KW-0732">Signal</keyword>
<gene>
    <name evidence="3" type="ORF">EV44_g0288</name>
</gene>
<dbReference type="EMBL" id="JNVN01004253">
    <property type="protein sequence ID" value="KHJ30438.1"/>
    <property type="molecule type" value="Genomic_DNA"/>
</dbReference>
<feature type="chain" id="PRO_5002058748" evidence="2">
    <location>
        <begin position="29"/>
        <end position="311"/>
    </location>
</feature>
<evidence type="ECO:0000313" key="4">
    <source>
        <dbReference type="Proteomes" id="UP000030854"/>
    </source>
</evidence>
<dbReference type="Proteomes" id="UP000030854">
    <property type="component" value="Unassembled WGS sequence"/>
</dbReference>
<sequence>MRQRRERAWHARILICTCVISNIDSTLADFKDEILKEEAAALQIYLQQAISKFAAHDSSPTPSPIPSKFQQKKQSGIHNIDLPSKPIAATVTRNGQKKARVINDSTTKSAQAKNANHIDHLNEPKVTNISSRRQLRKGKPISPIKADKRIFLRLPHEHEWRNLSPAGTREIIVKKLAISPASIGRIKLVHTGFALSPCNDNARKKILEGQHGLFMTGAKLEPATNWVSVIVPTVPAYIRTLQGKVEVSNTMLADEIERVSLERPSFLKLYGQNNPVTPHRTWMAFFPKAPRPGFRVFDESGQQCLTKRKNP</sequence>
<feature type="signal peptide" evidence="2">
    <location>
        <begin position="1"/>
        <end position="28"/>
    </location>
</feature>